<gene>
    <name evidence="2" type="ORF">HK107_12890</name>
</gene>
<feature type="signal peptide" evidence="1">
    <location>
        <begin position="1"/>
        <end position="20"/>
    </location>
</feature>
<evidence type="ECO:0000313" key="2">
    <source>
        <dbReference type="EMBL" id="NNU17221.1"/>
    </source>
</evidence>
<dbReference type="AlphaFoldDB" id="A0A7Y3RNA4"/>
<feature type="chain" id="PRO_5031156456" evidence="1">
    <location>
        <begin position="21"/>
        <end position="169"/>
    </location>
</feature>
<dbReference type="EMBL" id="JABFCX010000003">
    <property type="protein sequence ID" value="NNU17221.1"/>
    <property type="molecule type" value="Genomic_DNA"/>
</dbReference>
<name>A0A7Y3RNA4_9PROT</name>
<sequence>MKRTFLIAGAVVTALASASATTLEKLTFKEAVKAAESAVVARALSSSVVSEEGQTYTETTFEITSAAFGEPGSTVTLRFPGGQLSGTLVPMGEVSAGSPTFFEGSESLLLIDETDDGSAVVGFNQGIYPVLGNGMVALPREQGGMMSVSDAFTVINEARTAAEDSPETP</sequence>
<keyword evidence="3" id="KW-1185">Reference proteome</keyword>
<organism evidence="2 3">
    <name type="scientific">Parvularcula mediterranea</name>
    <dbReference type="NCBI Taxonomy" id="2732508"/>
    <lineage>
        <taxon>Bacteria</taxon>
        <taxon>Pseudomonadati</taxon>
        <taxon>Pseudomonadota</taxon>
        <taxon>Alphaproteobacteria</taxon>
        <taxon>Parvularculales</taxon>
        <taxon>Parvularculaceae</taxon>
        <taxon>Parvularcula</taxon>
    </lineage>
</organism>
<dbReference type="Proteomes" id="UP000536835">
    <property type="component" value="Unassembled WGS sequence"/>
</dbReference>
<accession>A0A7Y3RNA4</accession>
<protein>
    <submittedName>
        <fullName evidence="2">Uncharacterized protein</fullName>
    </submittedName>
</protein>
<proteinExistence type="predicted"/>
<evidence type="ECO:0000256" key="1">
    <source>
        <dbReference type="SAM" id="SignalP"/>
    </source>
</evidence>
<dbReference type="RefSeq" id="WP_173200431.1">
    <property type="nucleotide sequence ID" value="NZ_JABFCX010000003.1"/>
</dbReference>
<comment type="caution">
    <text evidence="2">The sequence shown here is derived from an EMBL/GenBank/DDBJ whole genome shotgun (WGS) entry which is preliminary data.</text>
</comment>
<evidence type="ECO:0000313" key="3">
    <source>
        <dbReference type="Proteomes" id="UP000536835"/>
    </source>
</evidence>
<reference evidence="2 3" key="1">
    <citation type="submission" date="2020-05" db="EMBL/GenBank/DDBJ databases">
        <title>Parvularcula mediterraneae sp. nov., isolated from polypropylene straw from shallow seawater of the seashore of Laganas in Zakynthos island, Greece.</title>
        <authorList>
            <person name="Szabo I."/>
            <person name="Al-Omari J."/>
            <person name="Rado J."/>
            <person name="Szerdahelyi G.S."/>
        </authorList>
    </citation>
    <scope>NUCLEOTIDE SEQUENCE [LARGE SCALE GENOMIC DNA]</scope>
    <source>
        <strain evidence="2 3">ZS-1/3</strain>
    </source>
</reference>
<keyword evidence="1" id="KW-0732">Signal</keyword>